<feature type="compositionally biased region" description="Polar residues" evidence="1">
    <location>
        <begin position="1"/>
        <end position="12"/>
    </location>
</feature>
<evidence type="ECO:0000313" key="3">
    <source>
        <dbReference type="EnsemblMetazoa" id="ASIC010388-PA"/>
    </source>
</evidence>
<dbReference type="VEuPathDB" id="VectorBase:ASIC010388"/>
<dbReference type="Proteomes" id="UP000030765">
    <property type="component" value="Unassembled WGS sequence"/>
</dbReference>
<gene>
    <name evidence="2" type="ORF">ZHAS_00010388</name>
</gene>
<keyword evidence="2" id="KW-0418">Kinase</keyword>
<protein>
    <submittedName>
        <fullName evidence="2 3">Casein kinase I</fullName>
    </submittedName>
</protein>
<dbReference type="EMBL" id="KE525212">
    <property type="protein sequence ID" value="KFB42657.1"/>
    <property type="molecule type" value="Genomic_DNA"/>
</dbReference>
<dbReference type="EnsemblMetazoa" id="ASIC010388-RA">
    <property type="protein sequence ID" value="ASIC010388-PA"/>
    <property type="gene ID" value="ASIC010388"/>
</dbReference>
<reference evidence="2 4" key="1">
    <citation type="journal article" date="2014" name="BMC Genomics">
        <title>Genome sequence of Anopheles sinensis provides insight into genetics basis of mosquito competence for malaria parasites.</title>
        <authorList>
            <person name="Zhou D."/>
            <person name="Zhang D."/>
            <person name="Ding G."/>
            <person name="Shi L."/>
            <person name="Hou Q."/>
            <person name="Ye Y."/>
            <person name="Xu Y."/>
            <person name="Zhou H."/>
            <person name="Xiong C."/>
            <person name="Li S."/>
            <person name="Yu J."/>
            <person name="Hong S."/>
            <person name="Yu X."/>
            <person name="Zou P."/>
            <person name="Chen C."/>
            <person name="Chang X."/>
            <person name="Wang W."/>
            <person name="Lv Y."/>
            <person name="Sun Y."/>
            <person name="Ma L."/>
            <person name="Shen B."/>
            <person name="Zhu C."/>
        </authorList>
    </citation>
    <scope>NUCLEOTIDE SEQUENCE [LARGE SCALE GENOMIC DNA]</scope>
</reference>
<evidence type="ECO:0000313" key="2">
    <source>
        <dbReference type="EMBL" id="KFB42657.1"/>
    </source>
</evidence>
<dbReference type="AlphaFoldDB" id="A0A084VXG3"/>
<sequence length="132" mass="14298">MAKNNPMQTRSMWENIKQPQEEPPVVRLCQSVPSAADSSVASFPGVDGPSYGKRRADYRLEPNRPEGVYGGAKCWVSVSPGNRPLPTVTATLSRQPCSALPSVVVNVPDSIDRLDETDGRTLQRRGVEGSCS</sequence>
<evidence type="ECO:0000256" key="1">
    <source>
        <dbReference type="SAM" id="MobiDB-lite"/>
    </source>
</evidence>
<feature type="region of interest" description="Disordered" evidence="1">
    <location>
        <begin position="1"/>
        <end position="23"/>
    </location>
</feature>
<proteinExistence type="predicted"/>
<keyword evidence="2" id="KW-0808">Transferase</keyword>
<accession>A0A084VXG3</accession>
<name>A0A084VXG3_ANOSI</name>
<evidence type="ECO:0000313" key="4">
    <source>
        <dbReference type="Proteomes" id="UP000030765"/>
    </source>
</evidence>
<keyword evidence="4" id="KW-1185">Reference proteome</keyword>
<dbReference type="EMBL" id="ATLV01018069">
    <property type="status" value="NOT_ANNOTATED_CDS"/>
    <property type="molecule type" value="Genomic_DNA"/>
</dbReference>
<reference evidence="3" key="2">
    <citation type="submission" date="2020-05" db="UniProtKB">
        <authorList>
            <consortium name="EnsemblMetazoa"/>
        </authorList>
    </citation>
    <scope>IDENTIFICATION</scope>
</reference>
<dbReference type="GO" id="GO:0016301">
    <property type="term" value="F:kinase activity"/>
    <property type="evidence" value="ECO:0007669"/>
    <property type="project" value="UniProtKB-KW"/>
</dbReference>
<organism evidence="2">
    <name type="scientific">Anopheles sinensis</name>
    <name type="common">Mosquito</name>
    <dbReference type="NCBI Taxonomy" id="74873"/>
    <lineage>
        <taxon>Eukaryota</taxon>
        <taxon>Metazoa</taxon>
        <taxon>Ecdysozoa</taxon>
        <taxon>Arthropoda</taxon>
        <taxon>Hexapoda</taxon>
        <taxon>Insecta</taxon>
        <taxon>Pterygota</taxon>
        <taxon>Neoptera</taxon>
        <taxon>Endopterygota</taxon>
        <taxon>Diptera</taxon>
        <taxon>Nematocera</taxon>
        <taxon>Culicoidea</taxon>
        <taxon>Culicidae</taxon>
        <taxon>Anophelinae</taxon>
        <taxon>Anopheles</taxon>
    </lineage>
</organism>